<dbReference type="AlphaFoldDB" id="A0A915IQW8"/>
<keyword evidence="1 6" id="KW-0812">Transmembrane</keyword>
<dbReference type="GO" id="GO:0005524">
    <property type="term" value="F:ATP binding"/>
    <property type="evidence" value="ECO:0007669"/>
    <property type="project" value="UniProtKB-KW"/>
</dbReference>
<dbReference type="GO" id="GO:0016020">
    <property type="term" value="C:membrane"/>
    <property type="evidence" value="ECO:0007669"/>
    <property type="project" value="InterPro"/>
</dbReference>
<dbReference type="Gene3D" id="1.20.1560.10">
    <property type="entry name" value="ABC transporter type 1, transmembrane domain"/>
    <property type="match status" value="1"/>
</dbReference>
<evidence type="ECO:0000256" key="4">
    <source>
        <dbReference type="ARBA" id="ARBA00022989"/>
    </source>
</evidence>
<protein>
    <submittedName>
        <fullName evidence="8">Uncharacterized protein</fullName>
    </submittedName>
</protein>
<keyword evidence="3" id="KW-0067">ATP-binding</keyword>
<name>A0A915IQW8_ROMCU</name>
<evidence type="ECO:0000313" key="7">
    <source>
        <dbReference type="Proteomes" id="UP000887565"/>
    </source>
</evidence>
<organism evidence="7 8">
    <name type="scientific">Romanomermis culicivorax</name>
    <name type="common">Nematode worm</name>
    <dbReference type="NCBI Taxonomy" id="13658"/>
    <lineage>
        <taxon>Eukaryota</taxon>
        <taxon>Metazoa</taxon>
        <taxon>Ecdysozoa</taxon>
        <taxon>Nematoda</taxon>
        <taxon>Enoplea</taxon>
        <taxon>Dorylaimia</taxon>
        <taxon>Mermithida</taxon>
        <taxon>Mermithoidea</taxon>
        <taxon>Mermithidae</taxon>
        <taxon>Romanomermis</taxon>
    </lineage>
</organism>
<reference evidence="8" key="1">
    <citation type="submission" date="2022-11" db="UniProtKB">
        <authorList>
            <consortium name="WormBaseParasite"/>
        </authorList>
    </citation>
    <scope>IDENTIFICATION</scope>
</reference>
<evidence type="ECO:0000256" key="5">
    <source>
        <dbReference type="ARBA" id="ARBA00023136"/>
    </source>
</evidence>
<dbReference type="WBParaSite" id="nRc.2.0.1.t15804-RA">
    <property type="protein sequence ID" value="nRc.2.0.1.t15804-RA"/>
    <property type="gene ID" value="nRc.2.0.1.g15804"/>
</dbReference>
<evidence type="ECO:0000256" key="1">
    <source>
        <dbReference type="ARBA" id="ARBA00022692"/>
    </source>
</evidence>
<feature type="transmembrane region" description="Helical" evidence="6">
    <location>
        <begin position="15"/>
        <end position="37"/>
    </location>
</feature>
<keyword evidence="7" id="KW-1185">Reference proteome</keyword>
<dbReference type="Proteomes" id="UP000887565">
    <property type="component" value="Unplaced"/>
</dbReference>
<evidence type="ECO:0000313" key="8">
    <source>
        <dbReference type="WBParaSite" id="nRc.2.0.1.t15804-RA"/>
    </source>
</evidence>
<keyword evidence="5 6" id="KW-0472">Membrane</keyword>
<evidence type="ECO:0000256" key="3">
    <source>
        <dbReference type="ARBA" id="ARBA00022840"/>
    </source>
</evidence>
<keyword evidence="4 6" id="KW-1133">Transmembrane helix</keyword>
<evidence type="ECO:0000256" key="2">
    <source>
        <dbReference type="ARBA" id="ARBA00022741"/>
    </source>
</evidence>
<dbReference type="GO" id="GO:0042626">
    <property type="term" value="F:ATPase-coupled transmembrane transporter activity"/>
    <property type="evidence" value="ECO:0007669"/>
    <property type="project" value="TreeGrafter"/>
</dbReference>
<dbReference type="OMA" id="FKWINER"/>
<accession>A0A915IQW8</accession>
<evidence type="ECO:0000256" key="6">
    <source>
        <dbReference type="SAM" id="Phobius"/>
    </source>
</evidence>
<feature type="transmembrane region" description="Helical" evidence="6">
    <location>
        <begin position="49"/>
        <end position="72"/>
    </location>
</feature>
<dbReference type="InterPro" id="IPR050173">
    <property type="entry name" value="ABC_transporter_C-like"/>
</dbReference>
<dbReference type="InterPro" id="IPR036640">
    <property type="entry name" value="ABC1_TM_sf"/>
</dbReference>
<dbReference type="PANTHER" id="PTHR24223">
    <property type="entry name" value="ATP-BINDING CASSETTE SUB-FAMILY C"/>
    <property type="match status" value="1"/>
</dbReference>
<keyword evidence="2" id="KW-0547">Nucleotide-binding</keyword>
<sequence length="281" mass="32386">FLILSCIAYCQRRGVITSGVIFTSFISFALCGLPEFFTQFKWINERGHSFGAISYCLYYSLILIQIFLFAFADNPADYEDVERTEKLSCPENASSFLNKVTFWWFTSMCIAGWKRPLILSDLFNLNAEDRSVRLVELWNHRWKPRYIKYSVLKRRQSTDNMGVNFNAVTDGMRFSSSSRDEHNGSGPRTAKRRELLIPSTILKTTADALQFLNPILLSAMIAFIQNPKEPPWKGYFYVLKLSNSAQKQRGVGETVNVMSTDVQRFQDTAFYINMIVSNPFQ</sequence>
<proteinExistence type="predicted"/>